<proteinExistence type="predicted"/>
<keyword evidence="1" id="KW-0812">Transmembrane</keyword>
<dbReference type="RefSeq" id="WP_137066188.1">
    <property type="nucleotide sequence ID" value="NZ_CP040748.1"/>
</dbReference>
<protein>
    <submittedName>
        <fullName evidence="2">DUF3618 domain-containing protein</fullName>
    </submittedName>
</protein>
<organism evidence="2 3">
    <name type="scientific">Nocardioides jishulii</name>
    <dbReference type="NCBI Taxonomy" id="2575440"/>
    <lineage>
        <taxon>Bacteria</taxon>
        <taxon>Bacillati</taxon>
        <taxon>Actinomycetota</taxon>
        <taxon>Actinomycetes</taxon>
        <taxon>Propionibacteriales</taxon>
        <taxon>Nocardioidaceae</taxon>
        <taxon>Nocardioides</taxon>
    </lineage>
</organism>
<feature type="transmembrane region" description="Helical" evidence="1">
    <location>
        <begin position="60"/>
        <end position="77"/>
    </location>
</feature>
<keyword evidence="1" id="KW-1133">Transmembrane helix</keyword>
<dbReference type="InterPro" id="IPR022062">
    <property type="entry name" value="DUF3618"/>
</dbReference>
<evidence type="ECO:0000313" key="2">
    <source>
        <dbReference type="EMBL" id="TKI61349.1"/>
    </source>
</evidence>
<evidence type="ECO:0000256" key="1">
    <source>
        <dbReference type="SAM" id="Phobius"/>
    </source>
</evidence>
<gene>
    <name evidence="2" type="ORF">FC770_11055</name>
</gene>
<dbReference type="OrthoDB" id="5149496at2"/>
<accession>A0A4U2YJQ8</accession>
<evidence type="ECO:0000313" key="3">
    <source>
        <dbReference type="Proteomes" id="UP000307808"/>
    </source>
</evidence>
<dbReference type="EMBL" id="SZPY01000003">
    <property type="protein sequence ID" value="TKI61349.1"/>
    <property type="molecule type" value="Genomic_DNA"/>
</dbReference>
<name>A0A4U2YJQ8_9ACTN</name>
<comment type="caution">
    <text evidence="2">The sequence shown here is derived from an EMBL/GenBank/DDBJ whole genome shotgun (WGS) entry which is preliminary data.</text>
</comment>
<keyword evidence="3" id="KW-1185">Reference proteome</keyword>
<dbReference type="AlphaFoldDB" id="A0A4U2YJQ8"/>
<keyword evidence="1" id="KW-0472">Membrane</keyword>
<reference evidence="2 3" key="1">
    <citation type="submission" date="2019-04" db="EMBL/GenBank/DDBJ databases">
        <authorList>
            <person name="Dong K."/>
        </authorList>
    </citation>
    <scope>NUCLEOTIDE SEQUENCE [LARGE SCALE GENOMIC DNA]</scope>
    <source>
        <strain evidence="3">dk3543</strain>
    </source>
</reference>
<sequence>MTNDVAALEREIEQTRDRLADTLDQLLYRAHPKTIVSREVTSLKAHFVDLDTGAARTDNILKAAAGVAGFVVLFAVIRKIARD</sequence>
<dbReference type="Pfam" id="PF12277">
    <property type="entry name" value="DUF3618"/>
    <property type="match status" value="1"/>
</dbReference>
<dbReference type="Proteomes" id="UP000307808">
    <property type="component" value="Unassembled WGS sequence"/>
</dbReference>